<dbReference type="Proteomes" id="UP000192639">
    <property type="component" value="Unassembled WGS sequence"/>
</dbReference>
<gene>
    <name evidence="2" type="ORF">ECANGB1_701</name>
</gene>
<feature type="transmembrane region" description="Helical" evidence="1">
    <location>
        <begin position="106"/>
        <end position="124"/>
    </location>
</feature>
<keyword evidence="1" id="KW-0812">Transmembrane</keyword>
<feature type="transmembrane region" description="Helical" evidence="1">
    <location>
        <begin position="78"/>
        <end position="100"/>
    </location>
</feature>
<feature type="transmembrane region" description="Helical" evidence="1">
    <location>
        <begin position="173"/>
        <end position="192"/>
    </location>
</feature>
<dbReference type="AlphaFoldDB" id="A0A1Y1S8C8"/>
<evidence type="ECO:0000256" key="1">
    <source>
        <dbReference type="SAM" id="Phobius"/>
    </source>
</evidence>
<evidence type="ECO:0000313" key="3">
    <source>
        <dbReference type="Proteomes" id="UP000192639"/>
    </source>
</evidence>
<feature type="transmembrane region" description="Helical" evidence="1">
    <location>
        <begin position="136"/>
        <end position="158"/>
    </location>
</feature>
<sequence length="362" mass="41339">MITYLCYKNKDFSVLKAYMILLMNNSATGHIYELIHEPLAKLVAHKKAGSSIFSYLAFIFIGFLFLNGYRSKNTRTDILLGLMIAIIAFTMNQIALFAAINSTCLMFWPLMINFINIFLFNYAQQIALIDALGVKYIEIAALFFLNGFIEACSDFWYIRVEGRIVTTLWCGRYDSFTCNMALLILTAIFKNLREFFSGKFVIGSTKLERDQLFLISLVFALKNVFVHVFMTLFNLNVATIYQYVYLLIVPIGLFLVTMAKKNDKKHPISFFEFHAIATATILNTLILLIEELFSKAMNTYIGITWLIIVGVTQAILFAALYFNERMKKRLYIGLLCLVTVNLGDRLIHCIYALASANAAEFI</sequence>
<feature type="transmembrane region" description="Helical" evidence="1">
    <location>
        <begin position="12"/>
        <end position="32"/>
    </location>
</feature>
<organism evidence="2 3">
    <name type="scientific">Enterospora canceri</name>
    <dbReference type="NCBI Taxonomy" id="1081671"/>
    <lineage>
        <taxon>Eukaryota</taxon>
        <taxon>Fungi</taxon>
        <taxon>Fungi incertae sedis</taxon>
        <taxon>Microsporidia</taxon>
        <taxon>Enterocytozoonidae</taxon>
        <taxon>Enterospora</taxon>
    </lineage>
</organism>
<dbReference type="EMBL" id="LWDP01000020">
    <property type="protein sequence ID" value="ORD94437.1"/>
    <property type="molecule type" value="Genomic_DNA"/>
</dbReference>
<keyword evidence="3" id="KW-1185">Reference proteome</keyword>
<dbReference type="VEuPathDB" id="MicrosporidiaDB:ECANGB1_701"/>
<keyword evidence="1" id="KW-1133">Transmembrane helix</keyword>
<protein>
    <submittedName>
        <fullName evidence="2">Uncharacterized protein</fullName>
    </submittedName>
</protein>
<feature type="transmembrane region" description="Helical" evidence="1">
    <location>
        <begin position="212"/>
        <end position="234"/>
    </location>
</feature>
<feature type="transmembrane region" description="Helical" evidence="1">
    <location>
        <begin position="270"/>
        <end position="289"/>
    </location>
</feature>
<comment type="caution">
    <text evidence="2">The sequence shown here is derived from an EMBL/GenBank/DDBJ whole genome shotgun (WGS) entry which is preliminary data.</text>
</comment>
<accession>A0A1Y1S8C8</accession>
<reference evidence="2 3" key="1">
    <citation type="journal article" date="2017" name="Environ. Microbiol.">
        <title>Decay of the glycolytic pathway and adaptation to intranuclear parasitism within Enterocytozoonidae microsporidia.</title>
        <authorList>
            <person name="Wiredu Boakye D."/>
            <person name="Jaroenlak P."/>
            <person name="Prachumwat A."/>
            <person name="Williams T.A."/>
            <person name="Bateman K.S."/>
            <person name="Itsathitphaisarn O."/>
            <person name="Sritunyalucksana K."/>
            <person name="Paszkiewicz K.H."/>
            <person name="Moore K.A."/>
            <person name="Stentiford G.D."/>
            <person name="Williams B.A."/>
        </authorList>
    </citation>
    <scope>NUCLEOTIDE SEQUENCE [LARGE SCALE GENOMIC DNA]</scope>
    <source>
        <strain evidence="2 3">GB1</strain>
    </source>
</reference>
<evidence type="ECO:0000313" key="2">
    <source>
        <dbReference type="EMBL" id="ORD94437.1"/>
    </source>
</evidence>
<name>A0A1Y1S8C8_9MICR</name>
<feature type="transmembrane region" description="Helical" evidence="1">
    <location>
        <begin position="240"/>
        <end position="258"/>
    </location>
</feature>
<feature type="transmembrane region" description="Helical" evidence="1">
    <location>
        <begin position="301"/>
        <end position="322"/>
    </location>
</feature>
<feature type="transmembrane region" description="Helical" evidence="1">
    <location>
        <begin position="52"/>
        <end position="69"/>
    </location>
</feature>
<proteinExistence type="predicted"/>
<keyword evidence="1" id="KW-0472">Membrane</keyword>